<evidence type="ECO:0000313" key="3">
    <source>
        <dbReference type="WBParaSite" id="HPLM_0001045101-mRNA-1"/>
    </source>
</evidence>
<sequence length="325" mass="35710">MPKPSFAYTVLKIASATTYTYTHEGDYGTTLEFTVEAIGNEEYSTESSPVQVKFRKIKPIAITDLKSSIIGGKIKLSWKAKGIRENENPVYDVAIYARSDYGNPSATPVSALTSDKTDVVLPIETSKKYVVEVVAVLEGYFGPPSTLNITVLDPNSSPTNVLLTFKSPESVTISFTVPPQMNPDIEDEGCERGEECWEAQSWKSGYCASDPTFSAKSVNLCPSQALSESCNKKLVTQDLSSASFNVKHSERLCEVDQNIIVWEGEEWSVRPSGCCVTRYDGFKSQFGGVYMFLISDERRAKAVFLFVGVPSSPQAAFIVHDCDCV</sequence>
<dbReference type="AlphaFoldDB" id="A0A158QNH5"/>
<proteinExistence type="predicted"/>
<dbReference type="EMBL" id="UZAF01017298">
    <property type="protein sequence ID" value="VDO40202.1"/>
    <property type="molecule type" value="Genomic_DNA"/>
</dbReference>
<evidence type="ECO:0000313" key="1">
    <source>
        <dbReference type="EMBL" id="VDO40202.1"/>
    </source>
</evidence>
<reference evidence="1 2" key="2">
    <citation type="submission" date="2018-11" db="EMBL/GenBank/DDBJ databases">
        <authorList>
            <consortium name="Pathogen Informatics"/>
        </authorList>
    </citation>
    <scope>NUCLEOTIDE SEQUENCE [LARGE SCALE GENOMIC DNA]</scope>
    <source>
        <strain evidence="1 2">MHpl1</strain>
    </source>
</reference>
<keyword evidence="2" id="KW-1185">Reference proteome</keyword>
<organism evidence="3">
    <name type="scientific">Haemonchus placei</name>
    <name type="common">Barber's pole worm</name>
    <dbReference type="NCBI Taxonomy" id="6290"/>
    <lineage>
        <taxon>Eukaryota</taxon>
        <taxon>Metazoa</taxon>
        <taxon>Ecdysozoa</taxon>
        <taxon>Nematoda</taxon>
        <taxon>Chromadorea</taxon>
        <taxon>Rhabditida</taxon>
        <taxon>Rhabditina</taxon>
        <taxon>Rhabditomorpha</taxon>
        <taxon>Strongyloidea</taxon>
        <taxon>Trichostrongylidae</taxon>
        <taxon>Haemonchus</taxon>
    </lineage>
</organism>
<name>A0A158QNH5_HAEPC</name>
<dbReference type="InterPro" id="IPR036116">
    <property type="entry name" value="FN3_sf"/>
</dbReference>
<dbReference type="WBParaSite" id="HPLM_0001045101-mRNA-1">
    <property type="protein sequence ID" value="HPLM_0001045101-mRNA-1"/>
    <property type="gene ID" value="HPLM_0001045101"/>
</dbReference>
<gene>
    <name evidence="1" type="ORF">HPLM_LOCUS10443</name>
</gene>
<accession>A0A158QNH5</accession>
<evidence type="ECO:0000313" key="2">
    <source>
        <dbReference type="Proteomes" id="UP000268014"/>
    </source>
</evidence>
<reference evidence="3" key="1">
    <citation type="submission" date="2016-04" db="UniProtKB">
        <authorList>
            <consortium name="WormBaseParasite"/>
        </authorList>
    </citation>
    <scope>IDENTIFICATION</scope>
</reference>
<protein>
    <submittedName>
        <fullName evidence="3">Fibronectin type-III domain-containing protein</fullName>
    </submittedName>
</protein>
<dbReference type="Proteomes" id="UP000268014">
    <property type="component" value="Unassembled WGS sequence"/>
</dbReference>
<dbReference type="SUPFAM" id="SSF49265">
    <property type="entry name" value="Fibronectin type III"/>
    <property type="match status" value="1"/>
</dbReference>